<evidence type="ECO:0008006" key="3">
    <source>
        <dbReference type="Google" id="ProtNLM"/>
    </source>
</evidence>
<accession>A0A1B8QL90</accession>
<reference evidence="1 2" key="1">
    <citation type="submission" date="2016-05" db="EMBL/GenBank/DDBJ databases">
        <title>Draft genome sequence of Moraxella nonliquefaciens CCUG 348T.</title>
        <authorList>
            <person name="Salva-Serra F."/>
            <person name="Engstrom-Jakobsson H."/>
            <person name="Thorell K."/>
            <person name="Gonzales-Siles L."/>
            <person name="Karlsson R."/>
            <person name="Boulund F."/>
            <person name="Engstrand L."/>
            <person name="Kristiansson E."/>
            <person name="Moore E."/>
        </authorList>
    </citation>
    <scope>NUCLEOTIDE SEQUENCE [LARGE SCALE GENOMIC DNA]</scope>
    <source>
        <strain evidence="1 2">CCUG 348</strain>
    </source>
</reference>
<name>A0A1B8QL90_MORNO</name>
<evidence type="ECO:0000313" key="1">
    <source>
        <dbReference type="EMBL" id="OBX84506.1"/>
    </source>
</evidence>
<dbReference type="STRING" id="478.A7456_10550"/>
<dbReference type="Gene3D" id="2.60.120.1140">
    <property type="entry name" value="Protein of unknown function DUF192"/>
    <property type="match status" value="1"/>
</dbReference>
<proteinExistence type="predicted"/>
<organism evidence="1 2">
    <name type="scientific">Moraxella nonliquefaciens</name>
    <dbReference type="NCBI Taxonomy" id="478"/>
    <lineage>
        <taxon>Bacteria</taxon>
        <taxon>Pseudomonadati</taxon>
        <taxon>Pseudomonadota</taxon>
        <taxon>Gammaproteobacteria</taxon>
        <taxon>Moraxellales</taxon>
        <taxon>Moraxellaceae</taxon>
        <taxon>Moraxella</taxon>
    </lineage>
</organism>
<sequence length="115" mass="13020">MVKVVGKKMVATVIGDIDIKRADNFWRRLKGLLGKKCLNANTALLITPCNSVHTFAMQFSIRLICLDKQGRIIQVVNELLPNRIFVAHRDTYEILEFSTQTLPIDESLVGAVFYL</sequence>
<dbReference type="AlphaFoldDB" id="A0A1B8QL90"/>
<dbReference type="Pfam" id="PF02643">
    <property type="entry name" value="DUF192"/>
    <property type="match status" value="1"/>
</dbReference>
<comment type="caution">
    <text evidence="1">The sequence shown here is derived from an EMBL/GenBank/DDBJ whole genome shotgun (WGS) entry which is preliminary data.</text>
</comment>
<dbReference type="Proteomes" id="UP000092575">
    <property type="component" value="Unassembled WGS sequence"/>
</dbReference>
<gene>
    <name evidence="1" type="ORF">A7456_10550</name>
</gene>
<dbReference type="InterPro" id="IPR038695">
    <property type="entry name" value="Saro_0823-like_sf"/>
</dbReference>
<dbReference type="EMBL" id="LXTW01000015">
    <property type="protein sequence ID" value="OBX84506.1"/>
    <property type="molecule type" value="Genomic_DNA"/>
</dbReference>
<dbReference type="InterPro" id="IPR003795">
    <property type="entry name" value="DUF192"/>
</dbReference>
<protein>
    <recommendedName>
        <fullName evidence="3">DUF192 domain-containing protein</fullName>
    </recommendedName>
</protein>
<evidence type="ECO:0000313" key="2">
    <source>
        <dbReference type="Proteomes" id="UP000092575"/>
    </source>
</evidence>